<name>A0ABW3U381_9GAMM</name>
<gene>
    <name evidence="1" type="ORF">ACFQ2X_00060</name>
</gene>
<sequence>FLNTFIGTHSMVSISTLLQMLNAALSRSLLCALFARKWERSDRAKSAQSKLSVCSALLECY</sequence>
<feature type="non-terminal residue" evidence="1">
    <location>
        <position position="1"/>
    </location>
</feature>
<proteinExistence type="predicted"/>
<reference evidence="2" key="1">
    <citation type="journal article" date="2019" name="Int. J. Syst. Evol. Microbiol.">
        <title>The Global Catalogue of Microorganisms (GCM) 10K type strain sequencing project: providing services to taxonomists for standard genome sequencing and annotation.</title>
        <authorList>
            <consortium name="The Broad Institute Genomics Platform"/>
            <consortium name="The Broad Institute Genome Sequencing Center for Infectious Disease"/>
            <person name="Wu L."/>
            <person name="Ma J."/>
        </authorList>
    </citation>
    <scope>NUCLEOTIDE SEQUENCE [LARGE SCALE GENOMIC DNA]</scope>
    <source>
        <strain evidence="2">CCUG 54356</strain>
    </source>
</reference>
<comment type="caution">
    <text evidence="1">The sequence shown here is derived from an EMBL/GenBank/DDBJ whole genome shotgun (WGS) entry which is preliminary data.</text>
</comment>
<keyword evidence="2" id="KW-1185">Reference proteome</keyword>
<evidence type="ECO:0000313" key="2">
    <source>
        <dbReference type="Proteomes" id="UP001597264"/>
    </source>
</evidence>
<accession>A0ABW3U381</accession>
<dbReference type="RefSeq" id="WP_377562983.1">
    <property type="nucleotide sequence ID" value="NZ_JBHTLR010000002.1"/>
</dbReference>
<protein>
    <submittedName>
        <fullName evidence="1">Uncharacterized protein</fullName>
    </submittedName>
</protein>
<evidence type="ECO:0000313" key="1">
    <source>
        <dbReference type="EMBL" id="MFD1214979.1"/>
    </source>
</evidence>
<dbReference type="Proteomes" id="UP001597264">
    <property type="component" value="Unassembled WGS sequence"/>
</dbReference>
<dbReference type="EMBL" id="JBHTLR010000002">
    <property type="protein sequence ID" value="MFD1214979.1"/>
    <property type="molecule type" value="Genomic_DNA"/>
</dbReference>
<organism evidence="1 2">
    <name type="scientific">Microbulbifer celer</name>
    <dbReference type="NCBI Taxonomy" id="435905"/>
    <lineage>
        <taxon>Bacteria</taxon>
        <taxon>Pseudomonadati</taxon>
        <taxon>Pseudomonadota</taxon>
        <taxon>Gammaproteobacteria</taxon>
        <taxon>Cellvibrionales</taxon>
        <taxon>Microbulbiferaceae</taxon>
        <taxon>Microbulbifer</taxon>
    </lineage>
</organism>